<dbReference type="EMBL" id="NOXS01000030">
    <property type="protein sequence ID" value="OYQ19913.1"/>
    <property type="molecule type" value="Genomic_DNA"/>
</dbReference>
<dbReference type="AlphaFoldDB" id="A0A255XSJ7"/>
<dbReference type="Pfam" id="PF13467">
    <property type="entry name" value="RHH_4"/>
    <property type="match status" value="1"/>
</dbReference>
<feature type="domain" description="Ribbon-helix-helix" evidence="1">
    <location>
        <begin position="54"/>
        <end position="116"/>
    </location>
</feature>
<reference evidence="2 3" key="1">
    <citation type="submission" date="2017-07" db="EMBL/GenBank/DDBJ databases">
        <title>Elstera cyanobacteriorum sp. nov., a novel bacterium isolated from cyanobacterial aggregates in a eutrophic lake.</title>
        <authorList>
            <person name="Cai H."/>
        </authorList>
    </citation>
    <scope>NUCLEOTIDE SEQUENCE [LARGE SCALE GENOMIC DNA]</scope>
    <source>
        <strain evidence="2 3">TH019</strain>
    </source>
</reference>
<name>A0A255XSJ7_9PROT</name>
<evidence type="ECO:0000313" key="3">
    <source>
        <dbReference type="Proteomes" id="UP000216361"/>
    </source>
</evidence>
<comment type="caution">
    <text evidence="2">The sequence shown here is derived from an EMBL/GenBank/DDBJ whole genome shotgun (WGS) entry which is preliminary data.</text>
</comment>
<proteinExistence type="predicted"/>
<protein>
    <recommendedName>
        <fullName evidence="1">Ribbon-helix-helix domain-containing protein</fullName>
    </recommendedName>
</protein>
<dbReference type="OrthoDB" id="8479603at2"/>
<accession>A0A255XSJ7</accession>
<gene>
    <name evidence="2" type="ORF">CHR90_07290</name>
</gene>
<dbReference type="Proteomes" id="UP000216361">
    <property type="component" value="Unassembled WGS sequence"/>
</dbReference>
<sequence length="141" mass="15295">MDSRTISQVGLRVIAEGTGSPAAVTASLGDTAGSIFDRAMRHMVDAHRDSELVLRNVTVNGRRTTIRLEPEMWDALTEIARRENYTQTQLCSRIADGQPQGLSFTASVRMFILTYFRTAAHGGTSASGIGEAGVGRKLLNR</sequence>
<organism evidence="2 3">
    <name type="scientific">Elstera cyanobacteriorum</name>
    <dbReference type="NCBI Taxonomy" id="2022747"/>
    <lineage>
        <taxon>Bacteria</taxon>
        <taxon>Pseudomonadati</taxon>
        <taxon>Pseudomonadota</taxon>
        <taxon>Alphaproteobacteria</taxon>
        <taxon>Rhodospirillales</taxon>
        <taxon>Rhodospirillaceae</taxon>
        <taxon>Elstera</taxon>
    </lineage>
</organism>
<evidence type="ECO:0000313" key="2">
    <source>
        <dbReference type="EMBL" id="OYQ19913.1"/>
    </source>
</evidence>
<dbReference type="InterPro" id="IPR038268">
    <property type="entry name" value="RHH_sf"/>
</dbReference>
<dbReference type="RefSeq" id="WP_094408332.1">
    <property type="nucleotide sequence ID" value="NZ_BMJZ01000006.1"/>
</dbReference>
<dbReference type="Gene3D" id="1.10.3990.20">
    <property type="entry name" value="protein bp1543"/>
    <property type="match status" value="1"/>
</dbReference>
<dbReference type="InterPro" id="IPR027373">
    <property type="entry name" value="RHH_dom"/>
</dbReference>
<keyword evidence="3" id="KW-1185">Reference proteome</keyword>
<evidence type="ECO:0000259" key="1">
    <source>
        <dbReference type="Pfam" id="PF13467"/>
    </source>
</evidence>